<accession>W7EEB0</accession>
<feature type="transmembrane region" description="Helical" evidence="1">
    <location>
        <begin position="229"/>
        <end position="252"/>
    </location>
</feature>
<reference evidence="2 3" key="1">
    <citation type="journal article" date="2013" name="PLoS Genet.">
        <title>Comparative genome structure, secondary metabolite, and effector coding capacity across Cochliobolus pathogens.</title>
        <authorList>
            <person name="Condon B.J."/>
            <person name="Leng Y."/>
            <person name="Wu D."/>
            <person name="Bushley K.E."/>
            <person name="Ohm R.A."/>
            <person name="Otillar R."/>
            <person name="Martin J."/>
            <person name="Schackwitz W."/>
            <person name="Grimwood J."/>
            <person name="MohdZainudin N."/>
            <person name="Xue C."/>
            <person name="Wang R."/>
            <person name="Manning V.A."/>
            <person name="Dhillon B."/>
            <person name="Tu Z.J."/>
            <person name="Steffenson B.J."/>
            <person name="Salamov A."/>
            <person name="Sun H."/>
            <person name="Lowry S."/>
            <person name="LaButti K."/>
            <person name="Han J."/>
            <person name="Copeland A."/>
            <person name="Lindquist E."/>
            <person name="Barry K."/>
            <person name="Schmutz J."/>
            <person name="Baker S.E."/>
            <person name="Ciuffetti L.M."/>
            <person name="Grigoriev I.V."/>
            <person name="Zhong S."/>
            <person name="Turgeon B.G."/>
        </authorList>
    </citation>
    <scope>NUCLEOTIDE SEQUENCE [LARGE SCALE GENOMIC DNA]</scope>
    <source>
        <strain evidence="2 3">FI3</strain>
    </source>
</reference>
<dbReference type="AlphaFoldDB" id="W7EEB0"/>
<dbReference type="GeneID" id="26252169"/>
<dbReference type="RefSeq" id="XP_014553768.1">
    <property type="nucleotide sequence ID" value="XM_014698282.1"/>
</dbReference>
<feature type="transmembrane region" description="Helical" evidence="1">
    <location>
        <begin position="155"/>
        <end position="174"/>
    </location>
</feature>
<feature type="transmembrane region" description="Helical" evidence="1">
    <location>
        <begin position="768"/>
        <end position="788"/>
    </location>
</feature>
<keyword evidence="1" id="KW-0472">Membrane</keyword>
<proteinExistence type="predicted"/>
<keyword evidence="1" id="KW-0812">Transmembrane</keyword>
<evidence type="ECO:0008006" key="4">
    <source>
        <dbReference type="Google" id="ProtNLM"/>
    </source>
</evidence>
<feature type="transmembrane region" description="Helical" evidence="1">
    <location>
        <begin position="345"/>
        <end position="369"/>
    </location>
</feature>
<keyword evidence="1" id="KW-1133">Transmembrane helix</keyword>
<evidence type="ECO:0000256" key="1">
    <source>
        <dbReference type="SAM" id="Phobius"/>
    </source>
</evidence>
<dbReference type="HOGENOM" id="CLU_333992_0_0_1"/>
<evidence type="ECO:0000313" key="3">
    <source>
        <dbReference type="Proteomes" id="UP000054337"/>
    </source>
</evidence>
<dbReference type="PROSITE" id="PS51257">
    <property type="entry name" value="PROKAR_LIPOPROTEIN"/>
    <property type="match status" value="1"/>
</dbReference>
<name>W7EEB0_BIPV3</name>
<gene>
    <name evidence="2" type="ORF">COCVIDRAFT_18354</name>
</gene>
<evidence type="ECO:0000313" key="2">
    <source>
        <dbReference type="EMBL" id="EUN24195.1"/>
    </source>
</evidence>
<dbReference type="OrthoDB" id="3684697at2759"/>
<dbReference type="Proteomes" id="UP000054337">
    <property type="component" value="Unassembled WGS sequence"/>
</dbReference>
<organism evidence="2 3">
    <name type="scientific">Bipolaris victoriae (strain FI3)</name>
    <name type="common">Victoria blight of oats agent</name>
    <name type="synonym">Cochliobolus victoriae</name>
    <dbReference type="NCBI Taxonomy" id="930091"/>
    <lineage>
        <taxon>Eukaryota</taxon>
        <taxon>Fungi</taxon>
        <taxon>Dikarya</taxon>
        <taxon>Ascomycota</taxon>
        <taxon>Pezizomycotina</taxon>
        <taxon>Dothideomycetes</taxon>
        <taxon>Pleosporomycetidae</taxon>
        <taxon>Pleosporales</taxon>
        <taxon>Pleosporineae</taxon>
        <taxon>Pleosporaceae</taxon>
        <taxon>Bipolaris</taxon>
    </lineage>
</organism>
<keyword evidence="3" id="KW-1185">Reference proteome</keyword>
<dbReference type="EMBL" id="KI968771">
    <property type="protein sequence ID" value="EUN24195.1"/>
    <property type="molecule type" value="Genomic_DNA"/>
</dbReference>
<protein>
    <recommendedName>
        <fullName evidence="4">Transmembrane protein</fullName>
    </recommendedName>
</protein>
<sequence length="855" mass="93242">MSRNQSIWCPSGGEWYGCSTGTFFAGCCAVNPCSVTCPQQHLYPVHFDAAIFGTFPDLSCGSSANFYTCSGEKTFFGCCKSNPCASDDCPHGGLAPAFMERPEQIELFGDPAINNIGVAPITTSSVALAREPATTSIPVYDGFGSGTSTRIISPSVSITAMVSLCVFIAIWLGWRKLSSRDGHIYASVEPTQLSMDAIDPVQPDTSISSINTSVAPEKDDLQRLSSASLLALLTSSLAVLAMCSFLLFLWFGDSRNKTWSHIMVQGWATRCVAVTALVLRTSVDIQATVACAILASLLLESKSGIHVFHTARISAMRTGSTSPWAFIRCVLEEFWRSTTQSRHNYHVYAMAICLLITTTVVQFSSTLLLSDLKQGPLIGAVTPAEVLPSLSYPVRGIERIARDSAWTTNPPNYATFGEYHELPEEPTDGVVDTGMLLRAFLPYAATELRQALATYTGNALTIDARVTCQAPLITEFDGQGLNGQIKGVVSPSKNATGLQSIQPTPFDCTVAGQDETTICQLGLSDNVFMGSFKSQFENSNAFGTTFLVINGSRSNGEEEMWRTFSFPKTNKTVEPFISLTLCFAPWDAAILNVEIHSKVNRTEPMLRYWKGFKPSEVLAHLIPATKNPRRQIMELEKPHSFLGDLPPPYRRPVVQSDMGGSSAAVKGTNVPLPGNWSVFLTGRPVVTHLRNFESLPTQIISADPALAAIFTGAIEAGFSVEWALSSLITVLSMTNYYSQQAAFDRVDTVDVSFFENVLYPRSHVGLTIIMWTLFTHFALLALLVVLFITKTKLTIVGNVWFAFAQVAESQGVKDYIARASLTEDSTMLNEVHNSEKTNVRARLTRRGNDAEIVVE</sequence>